<dbReference type="PRINTS" id="PR00335">
    <property type="entry name" value="KUPTAKETRKA"/>
</dbReference>
<dbReference type="PROSITE" id="PS51201">
    <property type="entry name" value="RCK_N"/>
    <property type="match status" value="2"/>
</dbReference>
<evidence type="ECO:0000256" key="5">
    <source>
        <dbReference type="ARBA" id="ARBA00023027"/>
    </source>
</evidence>
<dbReference type="InterPro" id="IPR036721">
    <property type="entry name" value="RCK_C_sf"/>
</dbReference>
<evidence type="ECO:0000256" key="3">
    <source>
        <dbReference type="ARBA" id="ARBA00022538"/>
    </source>
</evidence>
<evidence type="ECO:0000259" key="8">
    <source>
        <dbReference type="PROSITE" id="PS51202"/>
    </source>
</evidence>
<comment type="caution">
    <text evidence="9">The sequence shown here is derived from an EMBL/GenBank/DDBJ whole genome shotgun (WGS) entry which is preliminary data.</text>
</comment>
<keyword evidence="5" id="KW-0520">NAD</keyword>
<proteinExistence type="predicted"/>
<dbReference type="SUPFAM" id="SSF116726">
    <property type="entry name" value="TrkA C-terminal domain-like"/>
    <property type="match status" value="2"/>
</dbReference>
<evidence type="ECO:0000256" key="2">
    <source>
        <dbReference type="ARBA" id="ARBA00022448"/>
    </source>
</evidence>
<keyword evidence="10" id="KW-1185">Reference proteome</keyword>
<evidence type="ECO:0000259" key="7">
    <source>
        <dbReference type="PROSITE" id="PS51201"/>
    </source>
</evidence>
<dbReference type="InterPro" id="IPR003148">
    <property type="entry name" value="RCK_N"/>
</dbReference>
<feature type="domain" description="RCK C-terminal" evidence="8">
    <location>
        <begin position="371"/>
        <end position="452"/>
    </location>
</feature>
<dbReference type="NCBIfam" id="NF007039">
    <property type="entry name" value="PRK09496.3-2"/>
    <property type="match status" value="1"/>
</dbReference>
<evidence type="ECO:0000256" key="6">
    <source>
        <dbReference type="ARBA" id="ARBA00023065"/>
    </source>
</evidence>
<dbReference type="InterPro" id="IPR006036">
    <property type="entry name" value="K_uptake_TrkA"/>
</dbReference>
<evidence type="ECO:0000313" key="9">
    <source>
        <dbReference type="EMBL" id="MCU6699125.1"/>
    </source>
</evidence>
<dbReference type="EMBL" id="JAOQJV010000002">
    <property type="protein sequence ID" value="MCU6699125.1"/>
    <property type="molecule type" value="Genomic_DNA"/>
</dbReference>
<keyword evidence="6" id="KW-0406">Ion transport</keyword>
<gene>
    <name evidence="9" type="primary">trkA</name>
    <name evidence="9" type="ORF">OCV65_02585</name>
</gene>
<sequence>MKILIAGDGKVGASLTRELTAAGYDITLIDSKQNVLDSSIERFDVMAIRGNCASMEILEEAGVKDADLLIAVTSADEVNLLCCLTAHGMNPDIHTIARIRNPEYSKQIYRMRGIFALSLSVNPEKQAAIEIEHLLKYPGFLKRDSFAKGRLEIVELRIGSDSKLKDLALNDLDSVAKCKVLVCVVLRKGKVIAPDGNFVLQEGDRIFVTAPTDNLTILLKNLGIITHKVRRVMICGGGKVSYYLAERLKKSGMIVQIIEQDYEKCLDLAKRLPGASIIHGDASNQALLESEGIQDCDALITMTGMDEQNIIISLYGNNCGVPQVITKVGHLDHTKIIENLPIGSIVSPKELCTNAIVRYVRAMHNQEGAAITVYGIADGQAEALEFLVEKDTRYCGVPLKNMETKKNILIAGISHKARTEVPDGESSFEVGDTVVVVSGRDEVLYQLDDIFE</sequence>
<evidence type="ECO:0000256" key="4">
    <source>
        <dbReference type="ARBA" id="ARBA00022958"/>
    </source>
</evidence>
<keyword evidence="2" id="KW-0813">Transport</keyword>
<dbReference type="InterPro" id="IPR006037">
    <property type="entry name" value="RCK_C"/>
</dbReference>
<dbReference type="PROSITE" id="PS51202">
    <property type="entry name" value="RCK_C"/>
    <property type="match status" value="2"/>
</dbReference>
<dbReference type="Pfam" id="PF02254">
    <property type="entry name" value="TrkA_N"/>
    <property type="match status" value="2"/>
</dbReference>
<dbReference type="PANTHER" id="PTHR43833:SF5">
    <property type="entry name" value="TRK SYSTEM POTASSIUM UPTAKE PROTEIN TRKA"/>
    <property type="match status" value="1"/>
</dbReference>
<reference evidence="9 10" key="1">
    <citation type="journal article" date="2021" name="ISME Commun">
        <title>Automated analysis of genomic sequences facilitates high-throughput and comprehensive description of bacteria.</title>
        <authorList>
            <person name="Hitch T.C.A."/>
        </authorList>
    </citation>
    <scope>NUCLEOTIDE SEQUENCE [LARGE SCALE GENOMIC DNA]</scope>
    <source>
        <strain evidence="9 10">Sanger_02</strain>
    </source>
</reference>
<evidence type="ECO:0000256" key="1">
    <source>
        <dbReference type="ARBA" id="ARBA00017378"/>
    </source>
</evidence>
<dbReference type="NCBIfam" id="NF007033">
    <property type="entry name" value="PRK09496.1-5"/>
    <property type="match status" value="1"/>
</dbReference>
<organism evidence="9 10">
    <name type="scientific">Dorea ammoniilytica</name>
    <dbReference type="NCBI Taxonomy" id="2981788"/>
    <lineage>
        <taxon>Bacteria</taxon>
        <taxon>Bacillati</taxon>
        <taxon>Bacillota</taxon>
        <taxon>Clostridia</taxon>
        <taxon>Lachnospirales</taxon>
        <taxon>Lachnospiraceae</taxon>
        <taxon>Dorea</taxon>
    </lineage>
</organism>
<dbReference type="Proteomes" id="UP001207605">
    <property type="component" value="Unassembled WGS sequence"/>
</dbReference>
<feature type="domain" description="RCK N-terminal" evidence="7">
    <location>
        <begin position="229"/>
        <end position="347"/>
    </location>
</feature>
<accession>A0ABT2S3F1</accession>
<protein>
    <recommendedName>
        <fullName evidence="1">Trk system potassium uptake protein TrkA</fullName>
    </recommendedName>
</protein>
<feature type="domain" description="RCK N-terminal" evidence="7">
    <location>
        <begin position="1"/>
        <end position="118"/>
    </location>
</feature>
<dbReference type="Gene3D" id="3.30.70.1450">
    <property type="entry name" value="Regulator of K+ conductance, C-terminal domain"/>
    <property type="match status" value="2"/>
</dbReference>
<dbReference type="SUPFAM" id="SSF51735">
    <property type="entry name" value="NAD(P)-binding Rossmann-fold domains"/>
    <property type="match status" value="2"/>
</dbReference>
<dbReference type="Gene3D" id="3.40.50.720">
    <property type="entry name" value="NAD(P)-binding Rossmann-like Domain"/>
    <property type="match status" value="2"/>
</dbReference>
<dbReference type="InterPro" id="IPR050721">
    <property type="entry name" value="Trk_Ktr_HKT_K-transport"/>
</dbReference>
<name>A0ABT2S3F1_9FIRM</name>
<keyword evidence="3" id="KW-0633">Potassium transport</keyword>
<dbReference type="RefSeq" id="WP_118382429.1">
    <property type="nucleotide sequence ID" value="NZ_JAOQJV010000002.1"/>
</dbReference>
<keyword evidence="4" id="KW-0630">Potassium</keyword>
<dbReference type="InterPro" id="IPR036291">
    <property type="entry name" value="NAD(P)-bd_dom_sf"/>
</dbReference>
<dbReference type="PANTHER" id="PTHR43833">
    <property type="entry name" value="POTASSIUM CHANNEL PROTEIN 2-RELATED-RELATED"/>
    <property type="match status" value="1"/>
</dbReference>
<dbReference type="Pfam" id="PF02080">
    <property type="entry name" value="TrkA_C"/>
    <property type="match status" value="2"/>
</dbReference>
<evidence type="ECO:0000313" key="10">
    <source>
        <dbReference type="Proteomes" id="UP001207605"/>
    </source>
</evidence>
<feature type="domain" description="RCK C-terminal" evidence="8">
    <location>
        <begin position="141"/>
        <end position="224"/>
    </location>
</feature>